<feature type="domain" description="Peptidase A1" evidence="11">
    <location>
        <begin position="66"/>
        <end position="416"/>
    </location>
</feature>
<accession>A0AAE0TR62</accession>
<evidence type="ECO:0000256" key="6">
    <source>
        <dbReference type="PIRSR" id="PIRSR601461-1"/>
    </source>
</evidence>
<evidence type="ECO:0000256" key="9">
    <source>
        <dbReference type="SAM" id="MobiDB-lite"/>
    </source>
</evidence>
<sequence>MRTTTTTSTLALLATSAHAALPHLSIAKRDSNLQTSPLARGLIRRDGGTVGTNVFDILAYSTGGAYYANVTVGTPPQDQVVILDTGSSDLYFDASTASTCETTGPYSCRGGTFNPQNSKTYSIADPAPAFNTSFGDGSTAVGPFGQDVVGLGDVLISNVQFGVAQEVNSTTGYAIGLMGVGYSENEAVQQHPYPNMPEVLRDTGVINSRLYSVFLNDVAEYSGSILFGGIDTTKYTGELATLNILADINTGAVDQFVQTVTGLSASISGKTIPLFSGGSPNEQAYTQTDTALPVLLDTGSSAWSVPTSYYEKYIAPNFKFVDSQGSCSCSHQNDDTTLTLEFGAKINITVPIREFVVPIYNATTNQPYPYPGGGEACAFMIVPAQSTGQGFQTLGDAILRSMYVVFDLDNGQLSLAQAKINSTDAPNIVTVSAGPSGIAKAVSTSYSAAPSNTNSIAPEVMNATGSFTVSTAQSTIGSATGTAAVPADAQVSGGASGTGSSSGGSSSSTGSKGAAAGLVVPRSDWSGLWVAGISVAMAVLGAGIVL</sequence>
<dbReference type="InterPro" id="IPR033121">
    <property type="entry name" value="PEPTIDASE_A1"/>
</dbReference>
<dbReference type="PRINTS" id="PR00792">
    <property type="entry name" value="PEPSIN"/>
</dbReference>
<evidence type="ECO:0000256" key="1">
    <source>
        <dbReference type="ARBA" id="ARBA00007447"/>
    </source>
</evidence>
<dbReference type="InterPro" id="IPR001461">
    <property type="entry name" value="Aspartic_peptidase_A1"/>
</dbReference>
<feature type="chain" id="PRO_5042018796" description="Peptidase A1 domain-containing protein" evidence="10">
    <location>
        <begin position="20"/>
        <end position="546"/>
    </location>
</feature>
<evidence type="ECO:0000256" key="5">
    <source>
        <dbReference type="ARBA" id="ARBA00022801"/>
    </source>
</evidence>
<comment type="similarity">
    <text evidence="1 8">Belongs to the peptidase A1 family.</text>
</comment>
<dbReference type="PANTHER" id="PTHR47966">
    <property type="entry name" value="BETA-SITE APP-CLEAVING ENZYME, ISOFORM A-RELATED"/>
    <property type="match status" value="1"/>
</dbReference>
<organism evidence="12 13">
    <name type="scientific">Recurvomyces mirabilis</name>
    <dbReference type="NCBI Taxonomy" id="574656"/>
    <lineage>
        <taxon>Eukaryota</taxon>
        <taxon>Fungi</taxon>
        <taxon>Dikarya</taxon>
        <taxon>Ascomycota</taxon>
        <taxon>Pezizomycotina</taxon>
        <taxon>Dothideomycetes</taxon>
        <taxon>Dothideomycetidae</taxon>
        <taxon>Mycosphaerellales</taxon>
        <taxon>Teratosphaeriaceae</taxon>
        <taxon>Recurvomyces</taxon>
    </lineage>
</organism>
<keyword evidence="4 8" id="KW-0064">Aspartyl protease</keyword>
<evidence type="ECO:0000256" key="8">
    <source>
        <dbReference type="RuleBase" id="RU000454"/>
    </source>
</evidence>
<dbReference type="GO" id="GO:0004190">
    <property type="term" value="F:aspartic-type endopeptidase activity"/>
    <property type="evidence" value="ECO:0007669"/>
    <property type="project" value="UniProtKB-KW"/>
</dbReference>
<dbReference type="SUPFAM" id="SSF50630">
    <property type="entry name" value="Acid proteases"/>
    <property type="match status" value="1"/>
</dbReference>
<feature type="compositionally biased region" description="Low complexity" evidence="9">
    <location>
        <begin position="503"/>
        <end position="514"/>
    </location>
</feature>
<keyword evidence="2 8" id="KW-0645">Protease</keyword>
<evidence type="ECO:0000256" key="10">
    <source>
        <dbReference type="SAM" id="SignalP"/>
    </source>
</evidence>
<protein>
    <recommendedName>
        <fullName evidence="11">Peptidase A1 domain-containing protein</fullName>
    </recommendedName>
</protein>
<dbReference type="Pfam" id="PF00026">
    <property type="entry name" value="Asp"/>
    <property type="match status" value="1"/>
</dbReference>
<evidence type="ECO:0000256" key="7">
    <source>
        <dbReference type="PIRSR" id="PIRSR601461-2"/>
    </source>
</evidence>
<dbReference type="InterPro" id="IPR001969">
    <property type="entry name" value="Aspartic_peptidase_AS"/>
</dbReference>
<dbReference type="Gene3D" id="2.40.70.10">
    <property type="entry name" value="Acid Proteases"/>
    <property type="match status" value="2"/>
</dbReference>
<dbReference type="CDD" id="cd05474">
    <property type="entry name" value="SAP_like"/>
    <property type="match status" value="1"/>
</dbReference>
<feature type="active site" evidence="6">
    <location>
        <position position="84"/>
    </location>
</feature>
<feature type="signal peptide" evidence="10">
    <location>
        <begin position="1"/>
        <end position="19"/>
    </location>
</feature>
<gene>
    <name evidence="12" type="ORF">LTR78_009692</name>
</gene>
<comment type="caution">
    <text evidence="12">The sequence shown here is derived from an EMBL/GenBank/DDBJ whole genome shotgun (WGS) entry which is preliminary data.</text>
</comment>
<proteinExistence type="inferred from homology"/>
<name>A0AAE0TR62_9PEZI</name>
<keyword evidence="13" id="KW-1185">Reference proteome</keyword>
<evidence type="ECO:0000313" key="13">
    <source>
        <dbReference type="Proteomes" id="UP001274830"/>
    </source>
</evidence>
<dbReference type="InterPro" id="IPR021109">
    <property type="entry name" value="Peptidase_aspartic_dom_sf"/>
</dbReference>
<evidence type="ECO:0000259" key="11">
    <source>
        <dbReference type="PROSITE" id="PS51767"/>
    </source>
</evidence>
<dbReference type="PANTHER" id="PTHR47966:SF65">
    <property type="entry name" value="ASPARTIC-TYPE ENDOPEPTIDASE"/>
    <property type="match status" value="1"/>
</dbReference>
<evidence type="ECO:0000256" key="2">
    <source>
        <dbReference type="ARBA" id="ARBA00022670"/>
    </source>
</evidence>
<keyword evidence="7" id="KW-1015">Disulfide bond</keyword>
<reference evidence="12" key="1">
    <citation type="submission" date="2023-07" db="EMBL/GenBank/DDBJ databases">
        <title>Black Yeasts Isolated from many extreme environments.</title>
        <authorList>
            <person name="Coleine C."/>
            <person name="Stajich J.E."/>
            <person name="Selbmann L."/>
        </authorList>
    </citation>
    <scope>NUCLEOTIDE SEQUENCE</scope>
    <source>
        <strain evidence="12">CCFEE 5485</strain>
    </source>
</reference>
<dbReference type="PROSITE" id="PS00141">
    <property type="entry name" value="ASP_PROTEASE"/>
    <property type="match status" value="1"/>
</dbReference>
<evidence type="ECO:0000313" key="12">
    <source>
        <dbReference type="EMBL" id="KAK3670451.1"/>
    </source>
</evidence>
<keyword evidence="5 8" id="KW-0378">Hydrolase</keyword>
<feature type="active site" evidence="6">
    <location>
        <position position="297"/>
    </location>
</feature>
<evidence type="ECO:0000256" key="4">
    <source>
        <dbReference type="ARBA" id="ARBA00022750"/>
    </source>
</evidence>
<dbReference type="GO" id="GO:0006508">
    <property type="term" value="P:proteolysis"/>
    <property type="evidence" value="ECO:0007669"/>
    <property type="project" value="UniProtKB-KW"/>
</dbReference>
<evidence type="ECO:0000256" key="3">
    <source>
        <dbReference type="ARBA" id="ARBA00022729"/>
    </source>
</evidence>
<dbReference type="EMBL" id="JAUTXT010000056">
    <property type="protein sequence ID" value="KAK3670451.1"/>
    <property type="molecule type" value="Genomic_DNA"/>
</dbReference>
<feature type="disulfide bond" evidence="7">
    <location>
        <begin position="329"/>
        <end position="377"/>
    </location>
</feature>
<dbReference type="Proteomes" id="UP001274830">
    <property type="component" value="Unassembled WGS sequence"/>
</dbReference>
<feature type="region of interest" description="Disordered" evidence="9">
    <location>
        <begin position="490"/>
        <end position="514"/>
    </location>
</feature>
<dbReference type="AlphaFoldDB" id="A0AAE0TR62"/>
<dbReference type="PROSITE" id="PS51767">
    <property type="entry name" value="PEPTIDASE_A1"/>
    <property type="match status" value="1"/>
</dbReference>
<dbReference type="InterPro" id="IPR033876">
    <property type="entry name" value="SAP-like"/>
</dbReference>
<keyword evidence="3 10" id="KW-0732">Signal</keyword>